<dbReference type="Pfam" id="PF00893">
    <property type="entry name" value="Multi_Drug_Res"/>
    <property type="match status" value="1"/>
</dbReference>
<evidence type="ECO:0000313" key="9">
    <source>
        <dbReference type="EMBL" id="CAA9544261.1"/>
    </source>
</evidence>
<evidence type="ECO:0000256" key="2">
    <source>
        <dbReference type="ARBA" id="ARBA00022448"/>
    </source>
</evidence>
<keyword evidence="6 8" id="KW-0472">Membrane</keyword>
<reference evidence="9" key="1">
    <citation type="submission" date="2020-02" db="EMBL/GenBank/DDBJ databases">
        <authorList>
            <person name="Meier V. D."/>
        </authorList>
    </citation>
    <scope>NUCLEOTIDE SEQUENCE</scope>
    <source>
        <strain evidence="9">AVDCRST_MAG79</strain>
    </source>
</reference>
<dbReference type="GO" id="GO:0005886">
    <property type="term" value="C:plasma membrane"/>
    <property type="evidence" value="ECO:0007669"/>
    <property type="project" value="UniProtKB-SubCell"/>
</dbReference>
<evidence type="ECO:0000256" key="7">
    <source>
        <dbReference type="RuleBase" id="RU003942"/>
    </source>
</evidence>
<protein>
    <submittedName>
        <fullName evidence="9">Small multidrug resistance family (SMR) protein</fullName>
    </submittedName>
</protein>
<organism evidence="9">
    <name type="scientific">uncultured Thermoleophilia bacterium</name>
    <dbReference type="NCBI Taxonomy" id="1497501"/>
    <lineage>
        <taxon>Bacteria</taxon>
        <taxon>Bacillati</taxon>
        <taxon>Actinomycetota</taxon>
        <taxon>Thermoleophilia</taxon>
        <taxon>environmental samples</taxon>
    </lineage>
</organism>
<dbReference type="PANTHER" id="PTHR30561">
    <property type="entry name" value="SMR FAMILY PROTON-DEPENDENT DRUG EFFLUX TRANSPORTER SUGE"/>
    <property type="match status" value="1"/>
</dbReference>
<evidence type="ECO:0000256" key="4">
    <source>
        <dbReference type="ARBA" id="ARBA00022692"/>
    </source>
</evidence>
<dbReference type="PANTHER" id="PTHR30561:SF0">
    <property type="entry name" value="GUANIDINIUM EXPORTER"/>
    <property type="match status" value="1"/>
</dbReference>
<name>A0A6J4UC17_9ACTN</name>
<feature type="transmembrane region" description="Helical" evidence="8">
    <location>
        <begin position="57"/>
        <end position="78"/>
    </location>
</feature>
<dbReference type="FunFam" id="1.10.3730.20:FF:000001">
    <property type="entry name" value="Quaternary ammonium compound resistance transporter SugE"/>
    <property type="match status" value="1"/>
</dbReference>
<sequence length="107" mass="10824">MAWVLVVLAGLFEVGFALALKASDGFSRPLPTILFGVFAAASFMLLNLALRELPIGTAYAVWTGIGAAGTAVVGVMFLGDPATVVRLGSIALIVIAVIGLQLAGGGH</sequence>
<keyword evidence="3" id="KW-1003">Cell membrane</keyword>
<dbReference type="InterPro" id="IPR045324">
    <property type="entry name" value="Small_multidrug_res"/>
</dbReference>
<evidence type="ECO:0000256" key="5">
    <source>
        <dbReference type="ARBA" id="ARBA00022989"/>
    </source>
</evidence>
<dbReference type="AlphaFoldDB" id="A0A6J4UC17"/>
<keyword evidence="2" id="KW-0813">Transport</keyword>
<comment type="similarity">
    <text evidence="7">Belongs to the drug/metabolite transporter (DMT) superfamily. Small multidrug resistance (SMR) (TC 2.A.7.1) family.</text>
</comment>
<dbReference type="InterPro" id="IPR000390">
    <property type="entry name" value="Small_drug/metabolite_transptr"/>
</dbReference>
<evidence type="ECO:0000256" key="1">
    <source>
        <dbReference type="ARBA" id="ARBA00004651"/>
    </source>
</evidence>
<evidence type="ECO:0000256" key="8">
    <source>
        <dbReference type="SAM" id="Phobius"/>
    </source>
</evidence>
<evidence type="ECO:0000256" key="3">
    <source>
        <dbReference type="ARBA" id="ARBA00022475"/>
    </source>
</evidence>
<gene>
    <name evidence="9" type="ORF">AVDCRST_MAG79-2139</name>
</gene>
<feature type="transmembrane region" description="Helical" evidence="8">
    <location>
        <begin position="84"/>
        <end position="103"/>
    </location>
</feature>
<dbReference type="InterPro" id="IPR037185">
    <property type="entry name" value="EmrE-like"/>
</dbReference>
<keyword evidence="5 8" id="KW-1133">Transmembrane helix</keyword>
<dbReference type="SUPFAM" id="SSF103481">
    <property type="entry name" value="Multidrug resistance efflux transporter EmrE"/>
    <property type="match status" value="1"/>
</dbReference>
<dbReference type="GO" id="GO:0022857">
    <property type="term" value="F:transmembrane transporter activity"/>
    <property type="evidence" value="ECO:0007669"/>
    <property type="project" value="InterPro"/>
</dbReference>
<feature type="transmembrane region" description="Helical" evidence="8">
    <location>
        <begin position="29"/>
        <end position="50"/>
    </location>
</feature>
<dbReference type="EMBL" id="CADCWC010000319">
    <property type="protein sequence ID" value="CAA9544261.1"/>
    <property type="molecule type" value="Genomic_DNA"/>
</dbReference>
<accession>A0A6J4UC17</accession>
<proteinExistence type="inferred from homology"/>
<keyword evidence="4 7" id="KW-0812">Transmembrane</keyword>
<comment type="subcellular location">
    <subcellularLocation>
        <location evidence="1 7">Cell membrane</location>
        <topology evidence="1 7">Multi-pass membrane protein</topology>
    </subcellularLocation>
</comment>
<dbReference type="Gene3D" id="1.10.3730.20">
    <property type="match status" value="1"/>
</dbReference>
<evidence type="ECO:0000256" key="6">
    <source>
        <dbReference type="ARBA" id="ARBA00023136"/>
    </source>
</evidence>